<reference evidence="15" key="1">
    <citation type="submission" date="2021-02" db="EMBL/GenBank/DDBJ databases">
        <authorList>
            <person name="Palmer J.M."/>
        </authorList>
    </citation>
    <scope>NUCLEOTIDE SEQUENCE</scope>
    <source>
        <strain evidence="15">SCRP734</strain>
    </source>
</reference>
<dbReference type="CDD" id="cd16454">
    <property type="entry name" value="RING-H2_PA-TM-RING"/>
    <property type="match status" value="1"/>
</dbReference>
<dbReference type="GO" id="GO:0061630">
    <property type="term" value="F:ubiquitin protein ligase activity"/>
    <property type="evidence" value="ECO:0007669"/>
    <property type="project" value="UniProtKB-EC"/>
</dbReference>
<evidence type="ECO:0000256" key="4">
    <source>
        <dbReference type="ARBA" id="ARBA00022679"/>
    </source>
</evidence>
<comment type="subcellular location">
    <subcellularLocation>
        <location evidence="2">Membrane</location>
        <topology evidence="2">Multi-pass membrane protein</topology>
    </subcellularLocation>
</comment>
<comment type="caution">
    <text evidence="15">The sequence shown here is derived from an EMBL/GenBank/DDBJ whole genome shotgun (WGS) entry which is preliminary data.</text>
</comment>
<evidence type="ECO:0000259" key="14">
    <source>
        <dbReference type="PROSITE" id="PS50089"/>
    </source>
</evidence>
<keyword evidence="9" id="KW-0862">Zinc</keyword>
<keyword evidence="7 12" id="KW-0863">Zinc-finger</keyword>
<dbReference type="AlphaFoldDB" id="A0A8T1W0S4"/>
<sequence length="352" mass="39687">MEWIQASGTVRTTRQDAGDGNRTRIPRKHTRYDIAGIIQERRRGLANFVLSVLAAYTELDVLIAGSVYGSVELGALYADLERFLDIPRERKEMEMQVTQLVLVLKDVELGNTESCCICLSRTHPSDDTPLIQLLRVRRSEMAKISITARAEVIYDHQGPAAPYTQYVFTLKKFDSTLEWTLRKRYSQCHAFHLQLCGAVHCEWTSVSQQEAFEPFVNMLEHAAGPEFPRKHASNDTQNLGVLLGPAGYLPSGSNNGDDGFYTLSRAMEQFLDIPPRWKVTEAYTTGTVLDMGTSEYHSRTQQSNFLDDTSGNVGIEDTEMAELPCGHAFHDDCIIPWIRSKATCPVCRREMK</sequence>
<dbReference type="GO" id="GO:0008270">
    <property type="term" value="F:zinc ion binding"/>
    <property type="evidence" value="ECO:0007669"/>
    <property type="project" value="UniProtKB-KW"/>
</dbReference>
<evidence type="ECO:0000256" key="5">
    <source>
        <dbReference type="ARBA" id="ARBA00022692"/>
    </source>
</evidence>
<dbReference type="InterPro" id="IPR001841">
    <property type="entry name" value="Znf_RING"/>
</dbReference>
<evidence type="ECO:0000256" key="7">
    <source>
        <dbReference type="ARBA" id="ARBA00022771"/>
    </source>
</evidence>
<dbReference type="PANTHER" id="PTHR45977:SF4">
    <property type="entry name" value="RING-TYPE DOMAIN-CONTAINING PROTEIN"/>
    <property type="match status" value="1"/>
</dbReference>
<dbReference type="EMBL" id="JAGDFM010000092">
    <property type="protein sequence ID" value="KAG7386826.1"/>
    <property type="molecule type" value="Genomic_DNA"/>
</dbReference>
<dbReference type="GO" id="GO:0016020">
    <property type="term" value="C:membrane"/>
    <property type="evidence" value="ECO:0007669"/>
    <property type="project" value="UniProtKB-SubCell"/>
</dbReference>
<comment type="catalytic activity">
    <reaction evidence="1">
        <text>S-ubiquitinyl-[E2 ubiquitin-conjugating enzyme]-L-cysteine + [acceptor protein]-L-lysine = [E2 ubiquitin-conjugating enzyme]-L-cysteine + N(6)-ubiquitinyl-[acceptor protein]-L-lysine.</text>
        <dbReference type="EC" id="2.3.2.27"/>
    </reaction>
</comment>
<evidence type="ECO:0000256" key="1">
    <source>
        <dbReference type="ARBA" id="ARBA00000900"/>
    </source>
</evidence>
<feature type="compositionally biased region" description="Polar residues" evidence="13">
    <location>
        <begin position="1"/>
        <end position="12"/>
    </location>
</feature>
<dbReference type="OrthoDB" id="8062037at2759"/>
<evidence type="ECO:0000256" key="9">
    <source>
        <dbReference type="ARBA" id="ARBA00022833"/>
    </source>
</evidence>
<feature type="region of interest" description="Disordered" evidence="13">
    <location>
        <begin position="1"/>
        <end position="24"/>
    </location>
</feature>
<keyword evidence="10" id="KW-1133">Transmembrane helix</keyword>
<protein>
    <recommendedName>
        <fullName evidence="3">RING-type E3 ubiquitin transferase</fullName>
        <ecNumber evidence="3">2.3.2.27</ecNumber>
    </recommendedName>
</protein>
<name>A0A8T1W0S4_9STRA</name>
<organism evidence="15 16">
    <name type="scientific">Phytophthora pseudosyringae</name>
    <dbReference type="NCBI Taxonomy" id="221518"/>
    <lineage>
        <taxon>Eukaryota</taxon>
        <taxon>Sar</taxon>
        <taxon>Stramenopiles</taxon>
        <taxon>Oomycota</taxon>
        <taxon>Peronosporomycetes</taxon>
        <taxon>Peronosporales</taxon>
        <taxon>Peronosporaceae</taxon>
        <taxon>Phytophthora</taxon>
    </lineage>
</organism>
<keyword evidence="5" id="KW-0812">Transmembrane</keyword>
<proteinExistence type="predicted"/>
<evidence type="ECO:0000256" key="8">
    <source>
        <dbReference type="ARBA" id="ARBA00022786"/>
    </source>
</evidence>
<dbReference type="Proteomes" id="UP000694044">
    <property type="component" value="Unassembled WGS sequence"/>
</dbReference>
<dbReference type="PROSITE" id="PS50089">
    <property type="entry name" value="ZF_RING_2"/>
    <property type="match status" value="1"/>
</dbReference>
<gene>
    <name evidence="15" type="ORF">PHYPSEUDO_015224</name>
</gene>
<evidence type="ECO:0000256" key="3">
    <source>
        <dbReference type="ARBA" id="ARBA00012483"/>
    </source>
</evidence>
<evidence type="ECO:0000256" key="2">
    <source>
        <dbReference type="ARBA" id="ARBA00004141"/>
    </source>
</evidence>
<dbReference type="PANTHER" id="PTHR45977">
    <property type="entry name" value="TARGET OF ERK KINASE MPK-1"/>
    <property type="match status" value="1"/>
</dbReference>
<dbReference type="GO" id="GO:0006511">
    <property type="term" value="P:ubiquitin-dependent protein catabolic process"/>
    <property type="evidence" value="ECO:0007669"/>
    <property type="project" value="TreeGrafter"/>
</dbReference>
<feature type="compositionally biased region" description="Basic and acidic residues" evidence="13">
    <location>
        <begin position="13"/>
        <end position="22"/>
    </location>
</feature>
<feature type="domain" description="RING-type" evidence="14">
    <location>
        <begin position="323"/>
        <end position="348"/>
    </location>
</feature>
<keyword evidence="6" id="KW-0479">Metal-binding</keyword>
<dbReference type="Pfam" id="PF13639">
    <property type="entry name" value="zf-RING_2"/>
    <property type="match status" value="1"/>
</dbReference>
<evidence type="ECO:0000256" key="6">
    <source>
        <dbReference type="ARBA" id="ARBA00022723"/>
    </source>
</evidence>
<evidence type="ECO:0000256" key="10">
    <source>
        <dbReference type="ARBA" id="ARBA00022989"/>
    </source>
</evidence>
<evidence type="ECO:0000313" key="15">
    <source>
        <dbReference type="EMBL" id="KAG7386826.1"/>
    </source>
</evidence>
<accession>A0A8T1W0S4</accession>
<keyword evidence="4" id="KW-0808">Transferase</keyword>
<dbReference type="EC" id="2.3.2.27" evidence="3"/>
<keyword evidence="11" id="KW-0472">Membrane</keyword>
<evidence type="ECO:0000256" key="11">
    <source>
        <dbReference type="ARBA" id="ARBA00023136"/>
    </source>
</evidence>
<evidence type="ECO:0000256" key="13">
    <source>
        <dbReference type="SAM" id="MobiDB-lite"/>
    </source>
</evidence>
<dbReference type="GO" id="GO:0016567">
    <property type="term" value="P:protein ubiquitination"/>
    <property type="evidence" value="ECO:0007669"/>
    <property type="project" value="TreeGrafter"/>
</dbReference>
<keyword evidence="16" id="KW-1185">Reference proteome</keyword>
<evidence type="ECO:0000313" key="16">
    <source>
        <dbReference type="Proteomes" id="UP000694044"/>
    </source>
</evidence>
<keyword evidence="8" id="KW-0833">Ubl conjugation pathway</keyword>
<evidence type="ECO:0000256" key="12">
    <source>
        <dbReference type="PROSITE-ProRule" id="PRU00175"/>
    </source>
</evidence>